<dbReference type="Pfam" id="PF00144">
    <property type="entry name" value="Beta-lactamase"/>
    <property type="match status" value="1"/>
</dbReference>
<protein>
    <submittedName>
        <fullName evidence="2">Serine hydrolase domain-containing protein</fullName>
        <ecNumber evidence="2">3.1.1.103</ecNumber>
    </submittedName>
</protein>
<reference evidence="2 3" key="1">
    <citation type="submission" date="2024-06" db="EMBL/GenBank/DDBJ databases">
        <title>The Natural Products Discovery Center: Release of the First 8490 Sequenced Strains for Exploring Actinobacteria Biosynthetic Diversity.</title>
        <authorList>
            <person name="Kalkreuter E."/>
            <person name="Kautsar S.A."/>
            <person name="Yang D."/>
            <person name="Bader C.D."/>
            <person name="Teijaro C.N."/>
            <person name="Fluegel L."/>
            <person name="Davis C.M."/>
            <person name="Simpson J.R."/>
            <person name="Lauterbach L."/>
            <person name="Steele A.D."/>
            <person name="Gui C."/>
            <person name="Meng S."/>
            <person name="Li G."/>
            <person name="Viehrig K."/>
            <person name="Ye F."/>
            <person name="Su P."/>
            <person name="Kiefer A.F."/>
            <person name="Nichols A."/>
            <person name="Cepeda A.J."/>
            <person name="Yan W."/>
            <person name="Fan B."/>
            <person name="Jiang Y."/>
            <person name="Adhikari A."/>
            <person name="Zheng C.-J."/>
            <person name="Schuster L."/>
            <person name="Cowan T.M."/>
            <person name="Smanski M.J."/>
            <person name="Chevrette M.G."/>
            <person name="De Carvalho L.P.S."/>
            <person name="Shen B."/>
        </authorList>
    </citation>
    <scope>NUCLEOTIDE SEQUENCE [LARGE SCALE GENOMIC DNA]</scope>
    <source>
        <strain evidence="2 3">NPDC000634</strain>
    </source>
</reference>
<feature type="domain" description="Beta-lactamase-related" evidence="1">
    <location>
        <begin position="26"/>
        <end position="371"/>
    </location>
</feature>
<name>A0ABV1W4L5_9ACTN</name>
<dbReference type="EC" id="3.1.1.103" evidence="2"/>
<dbReference type="GO" id="GO:0016787">
    <property type="term" value="F:hydrolase activity"/>
    <property type="evidence" value="ECO:0007669"/>
    <property type="project" value="UniProtKB-KW"/>
</dbReference>
<evidence type="ECO:0000313" key="2">
    <source>
        <dbReference type="EMBL" id="MER6978708.1"/>
    </source>
</evidence>
<evidence type="ECO:0000259" key="1">
    <source>
        <dbReference type="Pfam" id="PF00144"/>
    </source>
</evidence>
<keyword evidence="3" id="KW-1185">Reference proteome</keyword>
<organism evidence="2 3">
    <name type="scientific">Streptomyces carpinensis</name>
    <dbReference type="NCBI Taxonomy" id="66369"/>
    <lineage>
        <taxon>Bacteria</taxon>
        <taxon>Bacillati</taxon>
        <taxon>Actinomycetota</taxon>
        <taxon>Actinomycetes</taxon>
        <taxon>Kitasatosporales</taxon>
        <taxon>Streptomycetaceae</taxon>
        <taxon>Streptomyces</taxon>
    </lineage>
</organism>
<dbReference type="InterPro" id="IPR012338">
    <property type="entry name" value="Beta-lactam/transpept-like"/>
</dbReference>
<evidence type="ECO:0000313" key="3">
    <source>
        <dbReference type="Proteomes" id="UP001458415"/>
    </source>
</evidence>
<dbReference type="EMBL" id="JBEPCU010000266">
    <property type="protein sequence ID" value="MER6978708.1"/>
    <property type="molecule type" value="Genomic_DNA"/>
</dbReference>
<dbReference type="PANTHER" id="PTHR43319:SF3">
    <property type="entry name" value="BETA-LACTAMASE-RELATED DOMAIN-CONTAINING PROTEIN"/>
    <property type="match status" value="1"/>
</dbReference>
<dbReference type="RefSeq" id="WP_107419728.1">
    <property type="nucleotide sequence ID" value="NZ_MUBM01000105.1"/>
</dbReference>
<accession>A0ABV1W4L5</accession>
<dbReference type="SUPFAM" id="SSF56601">
    <property type="entry name" value="beta-lactamase/transpeptidase-like"/>
    <property type="match status" value="1"/>
</dbReference>
<sequence>MAVGVQGTVAEGFEGARGVRRIPRREAHEPGAQLVAYHHGRRVVDLWAGEGLDGDSLTSVYSIGKGAAHLVVALLVQEGVLDLDREVAYYWPEFEAEGKERLTLRALISHRAGLVGVDGGFTTEELADDRVPAARLAGQKPLWEPGEAYGHHALVIGALTGEVVRRVTGRSIQELYEERVRAPYGLDLYLGLPEELEPRWREVLPLVPTPEQAEQIAAGAPAPGSFRAIAFNQHGPEPTDLVAFGNSRLARALGSASAGGVGNARGTARMYAAAISTVDGRPPLLAPRTAAEFAMVHTPGTDLVTGESNHFGLGFERPCEQFPFLDSGVFGHSGAAGSLGFADPASGVAYAYTRRRFAPPSAHGPSPENRRLAQSVLRVAAAL</sequence>
<keyword evidence="2" id="KW-0378">Hydrolase</keyword>
<comment type="caution">
    <text evidence="2">The sequence shown here is derived from an EMBL/GenBank/DDBJ whole genome shotgun (WGS) entry which is preliminary data.</text>
</comment>
<dbReference type="InterPro" id="IPR052907">
    <property type="entry name" value="Beta-lactamase/esterase"/>
</dbReference>
<gene>
    <name evidence="2" type="ORF">ABT317_17280</name>
</gene>
<dbReference type="PANTHER" id="PTHR43319">
    <property type="entry name" value="BETA-LACTAMASE-RELATED"/>
    <property type="match status" value="1"/>
</dbReference>
<dbReference type="Proteomes" id="UP001458415">
    <property type="component" value="Unassembled WGS sequence"/>
</dbReference>
<dbReference type="InterPro" id="IPR001466">
    <property type="entry name" value="Beta-lactam-related"/>
</dbReference>
<dbReference type="Gene3D" id="3.40.710.10">
    <property type="entry name" value="DD-peptidase/beta-lactamase superfamily"/>
    <property type="match status" value="1"/>
</dbReference>
<proteinExistence type="predicted"/>